<dbReference type="RefSeq" id="WP_100145691.1">
    <property type="nucleotide sequence ID" value="NZ_BMKO01000004.1"/>
</dbReference>
<organism evidence="1 2">
    <name type="scientific">Shewanella carassii</name>
    <dbReference type="NCBI Taxonomy" id="1987584"/>
    <lineage>
        <taxon>Bacteria</taxon>
        <taxon>Pseudomonadati</taxon>
        <taxon>Pseudomonadota</taxon>
        <taxon>Gammaproteobacteria</taxon>
        <taxon>Alteromonadales</taxon>
        <taxon>Shewanellaceae</taxon>
        <taxon>Shewanella</taxon>
    </lineage>
</organism>
<name>A0ABQ1T1T7_9GAMM</name>
<protein>
    <submittedName>
        <fullName evidence="1">Uncharacterized protein</fullName>
    </submittedName>
</protein>
<reference evidence="2" key="1">
    <citation type="journal article" date="2019" name="Int. J. Syst. Evol. Microbiol.">
        <title>The Global Catalogue of Microorganisms (GCM) 10K type strain sequencing project: providing services to taxonomists for standard genome sequencing and annotation.</title>
        <authorList>
            <consortium name="The Broad Institute Genomics Platform"/>
            <consortium name="The Broad Institute Genome Sequencing Center for Infectious Disease"/>
            <person name="Wu L."/>
            <person name="Ma J."/>
        </authorList>
    </citation>
    <scope>NUCLEOTIDE SEQUENCE [LARGE SCALE GENOMIC DNA]</scope>
    <source>
        <strain evidence="2">CGMCC 1.16033</strain>
    </source>
</reference>
<evidence type="ECO:0000313" key="1">
    <source>
        <dbReference type="EMBL" id="GGE79861.1"/>
    </source>
</evidence>
<evidence type="ECO:0000313" key="2">
    <source>
        <dbReference type="Proteomes" id="UP000606498"/>
    </source>
</evidence>
<dbReference type="EMBL" id="BMKO01000004">
    <property type="protein sequence ID" value="GGE79861.1"/>
    <property type="molecule type" value="Genomic_DNA"/>
</dbReference>
<sequence length="146" mass="16712">MDKEHFVFNTALVLITHFQNCIKSGNEGIHSRLFSHILHPEKDYILCGQSKEVKDGARIHPEHVVPCAVLRNESFRLLKEGKQPEYIAKLLSKHWKLAYISKDQANSLDSKNKLNLKDTMPPGWCMEYGDTFARLDKAGIKLLPLN</sequence>
<dbReference type="Proteomes" id="UP000606498">
    <property type="component" value="Unassembled WGS sequence"/>
</dbReference>
<accession>A0ABQ1T1T7</accession>
<proteinExistence type="predicted"/>
<comment type="caution">
    <text evidence="1">The sequence shown here is derived from an EMBL/GenBank/DDBJ whole genome shotgun (WGS) entry which is preliminary data.</text>
</comment>
<gene>
    <name evidence="1" type="ORF">GCM10011520_20480</name>
</gene>
<keyword evidence="2" id="KW-1185">Reference proteome</keyword>